<feature type="transmembrane region" description="Helical" evidence="10">
    <location>
        <begin position="199"/>
        <end position="220"/>
    </location>
</feature>
<keyword evidence="3 8" id="KW-0813">Transport</keyword>
<feature type="transmembrane region" description="Helical" evidence="10">
    <location>
        <begin position="459"/>
        <end position="486"/>
    </location>
</feature>
<evidence type="ECO:0000256" key="4">
    <source>
        <dbReference type="ARBA" id="ARBA00022692"/>
    </source>
</evidence>
<name>A0A1Y2FA59_9BASI</name>
<dbReference type="GO" id="GO:0016020">
    <property type="term" value="C:membrane"/>
    <property type="evidence" value="ECO:0007669"/>
    <property type="project" value="UniProtKB-SubCell"/>
</dbReference>
<dbReference type="NCBIfam" id="TIGR00879">
    <property type="entry name" value="SP"/>
    <property type="match status" value="1"/>
</dbReference>
<dbReference type="InParanoid" id="A0A1Y2FA59"/>
<evidence type="ECO:0000256" key="1">
    <source>
        <dbReference type="ARBA" id="ARBA00004141"/>
    </source>
</evidence>
<evidence type="ECO:0000256" key="8">
    <source>
        <dbReference type="RuleBase" id="RU003346"/>
    </source>
</evidence>
<feature type="transmembrane region" description="Helical" evidence="10">
    <location>
        <begin position="174"/>
        <end position="193"/>
    </location>
</feature>
<sequence length="612" mass="65161">MHSNWIQQPPYSSSLALSCCFSSAFNPGDSGSSKSSSSGPAAGASSVSTHKRMYSVFDLSPPARLTVLDGAGIKVTLSCPSAELSTSAMGLLAYKPTGRALEVVTVIMCGSSQLLFGYDQGVLSGFVGTDDFLSVFGYPSDGLVGTITSIYNIGCLFGAIAASFVGDRLGRKKTILLGNCVVIIGAILQATAYSVAHMIVGRIVTGLGTGLNTTTVPILQSELSHSHRRGKLVIMETAITIAGIAGANWIDYGLIYGGGVTGSAQWRIALALQCAFPLFVFGLIGSVPESPRWLATQGRYDEVHAAIAQIQGGGVDSSSELVKVEAGKIIKVAEHEAAVAVGWRELFNSGELQNGRRVLLGAFGQVMQQLGGINLLAYYAPIIFTDSLGLDSELAQILAGVGATCFWLGSMVPIPIVETVGRRAIMMLGGVTCCIFMAALAASTAIIEQNPGTSKATSAGWAATAFIFLYYFCFGATWNGACAVALRPEINSLRTRNRAVAASTSAEWLSNYVVVQVTPSGVRNLGYQFYIIWAVFNFVFVPTVYFFYFETSGRTLEDMDQMFANNPGWIVKREYRKRGTAVGAADELDLEEPESPGLKAEEKQHERARELE</sequence>
<evidence type="ECO:0000259" key="11">
    <source>
        <dbReference type="PROSITE" id="PS50850"/>
    </source>
</evidence>
<reference evidence="12 13" key="1">
    <citation type="submission" date="2016-07" db="EMBL/GenBank/DDBJ databases">
        <title>Pervasive Adenine N6-methylation of Active Genes in Fungi.</title>
        <authorList>
            <consortium name="DOE Joint Genome Institute"/>
            <person name="Mondo S.J."/>
            <person name="Dannebaum R.O."/>
            <person name="Kuo R.C."/>
            <person name="Labutti K."/>
            <person name="Haridas S."/>
            <person name="Kuo A."/>
            <person name="Salamov A."/>
            <person name="Ahrendt S.R."/>
            <person name="Lipzen A."/>
            <person name="Sullivan W."/>
            <person name="Andreopoulos W.B."/>
            <person name="Clum A."/>
            <person name="Lindquist E."/>
            <person name="Daum C."/>
            <person name="Ramamoorthy G.K."/>
            <person name="Gryganskyi A."/>
            <person name="Culley D."/>
            <person name="Magnuson J.K."/>
            <person name="James T.Y."/>
            <person name="O'Malley M.A."/>
            <person name="Stajich J.E."/>
            <person name="Spatafora J.W."/>
            <person name="Visel A."/>
            <person name="Grigoriev I.V."/>
        </authorList>
    </citation>
    <scope>NUCLEOTIDE SEQUENCE [LARGE SCALE GENOMIC DNA]</scope>
    <source>
        <strain evidence="12 13">62-1032</strain>
    </source>
</reference>
<evidence type="ECO:0000256" key="5">
    <source>
        <dbReference type="ARBA" id="ARBA00022989"/>
    </source>
</evidence>
<comment type="subcellular location">
    <subcellularLocation>
        <location evidence="1">Membrane</location>
        <topology evidence="1">Multi-pass membrane protein</topology>
    </subcellularLocation>
</comment>
<dbReference type="PROSITE" id="PS50850">
    <property type="entry name" value="MFS"/>
    <property type="match status" value="1"/>
</dbReference>
<feature type="transmembrane region" description="Helical" evidence="10">
    <location>
        <begin position="358"/>
        <end position="382"/>
    </location>
</feature>
<dbReference type="PRINTS" id="PR00171">
    <property type="entry name" value="SUGRTRNSPORT"/>
</dbReference>
<evidence type="ECO:0000256" key="7">
    <source>
        <dbReference type="ARBA" id="ARBA00049119"/>
    </source>
</evidence>
<keyword evidence="6 10" id="KW-0472">Membrane</keyword>
<evidence type="ECO:0000256" key="6">
    <source>
        <dbReference type="ARBA" id="ARBA00023136"/>
    </source>
</evidence>
<feature type="transmembrane region" description="Helical" evidence="10">
    <location>
        <begin position="527"/>
        <end position="549"/>
    </location>
</feature>
<gene>
    <name evidence="12" type="ORF">BCR35DRAFT_331825</name>
</gene>
<dbReference type="Gene3D" id="1.20.1250.20">
    <property type="entry name" value="MFS general substrate transporter like domains"/>
    <property type="match status" value="1"/>
</dbReference>
<comment type="catalytic activity">
    <reaction evidence="7">
        <text>myo-inositol(out) + H(+)(out) = myo-inositol(in) + H(+)(in)</text>
        <dbReference type="Rhea" id="RHEA:60364"/>
        <dbReference type="ChEBI" id="CHEBI:15378"/>
        <dbReference type="ChEBI" id="CHEBI:17268"/>
    </reaction>
</comment>
<dbReference type="InterPro" id="IPR020846">
    <property type="entry name" value="MFS_dom"/>
</dbReference>
<dbReference type="InterPro" id="IPR003663">
    <property type="entry name" value="Sugar/inositol_transpt"/>
</dbReference>
<dbReference type="FunFam" id="1.20.1250.20:FF:000134">
    <property type="entry name" value="MFS sugar transporter protein"/>
    <property type="match status" value="1"/>
</dbReference>
<dbReference type="InterPro" id="IPR050360">
    <property type="entry name" value="MFS_Sugar_Transporters"/>
</dbReference>
<dbReference type="SUPFAM" id="SSF103473">
    <property type="entry name" value="MFS general substrate transporter"/>
    <property type="match status" value="1"/>
</dbReference>
<comment type="similarity">
    <text evidence="2 8">Belongs to the major facilitator superfamily. Sugar transporter (TC 2.A.1.1) family.</text>
</comment>
<dbReference type="EMBL" id="MCGR01000024">
    <property type="protein sequence ID" value="ORY80763.1"/>
    <property type="molecule type" value="Genomic_DNA"/>
</dbReference>
<dbReference type="Pfam" id="PF00083">
    <property type="entry name" value="Sugar_tr"/>
    <property type="match status" value="1"/>
</dbReference>
<dbReference type="InterPro" id="IPR005829">
    <property type="entry name" value="Sugar_transporter_CS"/>
</dbReference>
<dbReference type="OrthoDB" id="2544694at2759"/>
<feature type="region of interest" description="Disordered" evidence="9">
    <location>
        <begin position="584"/>
        <end position="612"/>
    </location>
</feature>
<dbReference type="GO" id="GO:0005351">
    <property type="term" value="F:carbohydrate:proton symporter activity"/>
    <property type="evidence" value="ECO:0007669"/>
    <property type="project" value="TreeGrafter"/>
</dbReference>
<evidence type="ECO:0000313" key="13">
    <source>
        <dbReference type="Proteomes" id="UP000193467"/>
    </source>
</evidence>
<feature type="transmembrane region" description="Helical" evidence="10">
    <location>
        <begin position="264"/>
        <end position="284"/>
    </location>
</feature>
<organism evidence="12 13">
    <name type="scientific">Leucosporidium creatinivorum</name>
    <dbReference type="NCBI Taxonomy" id="106004"/>
    <lineage>
        <taxon>Eukaryota</taxon>
        <taxon>Fungi</taxon>
        <taxon>Dikarya</taxon>
        <taxon>Basidiomycota</taxon>
        <taxon>Pucciniomycotina</taxon>
        <taxon>Microbotryomycetes</taxon>
        <taxon>Leucosporidiales</taxon>
        <taxon>Leucosporidium</taxon>
    </lineage>
</organism>
<evidence type="ECO:0000256" key="3">
    <source>
        <dbReference type="ARBA" id="ARBA00022448"/>
    </source>
</evidence>
<feature type="domain" description="Major facilitator superfamily (MFS) profile" evidence="11">
    <location>
        <begin position="105"/>
        <end position="552"/>
    </location>
</feature>
<evidence type="ECO:0000313" key="12">
    <source>
        <dbReference type="EMBL" id="ORY80763.1"/>
    </source>
</evidence>
<feature type="transmembrane region" description="Helical" evidence="10">
    <location>
        <begin position="394"/>
        <end position="417"/>
    </location>
</feature>
<dbReference type="InterPro" id="IPR036259">
    <property type="entry name" value="MFS_trans_sf"/>
</dbReference>
<feature type="compositionally biased region" description="Basic and acidic residues" evidence="9">
    <location>
        <begin position="599"/>
        <end position="612"/>
    </location>
</feature>
<dbReference type="Proteomes" id="UP000193467">
    <property type="component" value="Unassembled WGS sequence"/>
</dbReference>
<keyword evidence="4 10" id="KW-0812">Transmembrane</keyword>
<feature type="transmembrane region" description="Helical" evidence="10">
    <location>
        <begin position="424"/>
        <end position="447"/>
    </location>
</feature>
<protein>
    <submittedName>
        <fullName evidence="12">And other transporter-domain-containing protein</fullName>
    </submittedName>
</protein>
<accession>A0A1Y2FA59</accession>
<proteinExistence type="inferred from homology"/>
<dbReference type="AlphaFoldDB" id="A0A1Y2FA59"/>
<dbReference type="InterPro" id="IPR005828">
    <property type="entry name" value="MFS_sugar_transport-like"/>
</dbReference>
<dbReference type="PROSITE" id="PS00217">
    <property type="entry name" value="SUGAR_TRANSPORT_2"/>
    <property type="match status" value="1"/>
</dbReference>
<dbReference type="PANTHER" id="PTHR48022">
    <property type="entry name" value="PLASTIDIC GLUCOSE TRANSPORTER 4"/>
    <property type="match status" value="1"/>
</dbReference>
<evidence type="ECO:0000256" key="9">
    <source>
        <dbReference type="SAM" id="MobiDB-lite"/>
    </source>
</evidence>
<feature type="transmembrane region" description="Helical" evidence="10">
    <location>
        <begin position="498"/>
        <end position="515"/>
    </location>
</feature>
<keyword evidence="5 10" id="KW-1133">Transmembrane helix</keyword>
<feature type="transmembrane region" description="Helical" evidence="10">
    <location>
        <begin position="142"/>
        <end position="162"/>
    </location>
</feature>
<feature type="transmembrane region" description="Helical" evidence="10">
    <location>
        <begin position="232"/>
        <end position="252"/>
    </location>
</feature>
<dbReference type="PANTHER" id="PTHR48022:SF26">
    <property type="entry name" value="MAJOR FACILITATOR SUPERFAMILY (MFS) PROFILE DOMAIN-CONTAINING PROTEIN-RELATED"/>
    <property type="match status" value="1"/>
</dbReference>
<comment type="caution">
    <text evidence="12">The sequence shown here is derived from an EMBL/GenBank/DDBJ whole genome shotgun (WGS) entry which is preliminary data.</text>
</comment>
<evidence type="ECO:0000256" key="10">
    <source>
        <dbReference type="SAM" id="Phobius"/>
    </source>
</evidence>
<keyword evidence="13" id="KW-1185">Reference proteome</keyword>
<evidence type="ECO:0000256" key="2">
    <source>
        <dbReference type="ARBA" id="ARBA00010992"/>
    </source>
</evidence>